<keyword evidence="1" id="KW-0732">Signal</keyword>
<evidence type="ECO:0000313" key="3">
    <source>
        <dbReference type="Proteomes" id="UP000199149"/>
    </source>
</evidence>
<protein>
    <submittedName>
        <fullName evidence="2">Uncharacterized protein</fullName>
    </submittedName>
</protein>
<dbReference type="Proteomes" id="UP000199149">
    <property type="component" value="Unassembled WGS sequence"/>
</dbReference>
<dbReference type="RefSeq" id="WP_092907354.1">
    <property type="nucleotide sequence ID" value="NZ_FOUZ01000005.1"/>
</dbReference>
<dbReference type="AlphaFoldDB" id="A0A1I4VA46"/>
<reference evidence="3" key="1">
    <citation type="submission" date="2016-10" db="EMBL/GenBank/DDBJ databases">
        <authorList>
            <person name="Varghese N."/>
            <person name="Submissions S."/>
        </authorList>
    </citation>
    <scope>NUCLEOTIDE SEQUENCE [LARGE SCALE GENOMIC DNA]</scope>
    <source>
        <strain evidence="3">XJ109</strain>
    </source>
</reference>
<name>A0A1I4VA46_9FLAO</name>
<evidence type="ECO:0000256" key="1">
    <source>
        <dbReference type="SAM" id="SignalP"/>
    </source>
</evidence>
<proteinExistence type="predicted"/>
<keyword evidence="3" id="KW-1185">Reference proteome</keyword>
<evidence type="ECO:0000313" key="2">
    <source>
        <dbReference type="EMBL" id="SFM98053.1"/>
    </source>
</evidence>
<gene>
    <name evidence="2" type="ORF">SAMN05421738_10524</name>
</gene>
<dbReference type="OrthoDB" id="9809364at2"/>
<organism evidence="2 3">
    <name type="scientific">Algoriella xinjiangensis</name>
    <dbReference type="NCBI Taxonomy" id="684065"/>
    <lineage>
        <taxon>Bacteria</taxon>
        <taxon>Pseudomonadati</taxon>
        <taxon>Bacteroidota</taxon>
        <taxon>Flavobacteriia</taxon>
        <taxon>Flavobacteriales</taxon>
        <taxon>Weeksellaceae</taxon>
        <taxon>Algoriella</taxon>
    </lineage>
</organism>
<sequence>MAKIYLLFLFILSFANAQDFKKDTIQLNETILYDKSKFKLKRVGSDTKTKAVQIGLEVYIDLFKDSIPQFIKEIAIPLNAPKKEYTFQRLNFNFSELIKEDSIVLKVDLFTNKEGIPEKSLLNNPFEIVIKKEDQNDNIFTLDLRNYKIKSQGDFFIKVELLTKSDKPIYFSGALLAKCLYRAKDSDKWRKTPLGLTPSINADILIKK</sequence>
<dbReference type="EMBL" id="FOUZ01000005">
    <property type="protein sequence ID" value="SFM98053.1"/>
    <property type="molecule type" value="Genomic_DNA"/>
</dbReference>
<feature type="signal peptide" evidence="1">
    <location>
        <begin position="1"/>
        <end position="17"/>
    </location>
</feature>
<accession>A0A1I4VA46</accession>
<feature type="chain" id="PRO_5011521658" evidence="1">
    <location>
        <begin position="18"/>
        <end position="208"/>
    </location>
</feature>